<comment type="caution">
    <text evidence="2">The sequence shown here is derived from an EMBL/GenBank/DDBJ whole genome shotgun (WGS) entry which is preliminary data.</text>
</comment>
<feature type="non-terminal residue" evidence="2">
    <location>
        <position position="1"/>
    </location>
</feature>
<name>A0A8S9JY64_BRACR</name>
<proteinExistence type="predicted"/>
<accession>A0A8S9JY64</accession>
<evidence type="ECO:0000313" key="2">
    <source>
        <dbReference type="EMBL" id="KAF2586779.1"/>
    </source>
</evidence>
<evidence type="ECO:0000256" key="1">
    <source>
        <dbReference type="SAM" id="MobiDB-lite"/>
    </source>
</evidence>
<dbReference type="EMBL" id="QGKY02000246">
    <property type="protein sequence ID" value="KAF2586779.1"/>
    <property type="molecule type" value="Genomic_DNA"/>
</dbReference>
<gene>
    <name evidence="2" type="ORF">F2Q70_00034620</name>
</gene>
<feature type="region of interest" description="Disordered" evidence="1">
    <location>
        <begin position="34"/>
        <end position="54"/>
    </location>
</feature>
<dbReference type="AlphaFoldDB" id="A0A8S9JY64"/>
<reference evidence="2" key="1">
    <citation type="submission" date="2019-12" db="EMBL/GenBank/DDBJ databases">
        <title>Genome sequencing and annotation of Brassica cretica.</title>
        <authorList>
            <person name="Studholme D.J."/>
            <person name="Sarris P.F."/>
        </authorList>
    </citation>
    <scope>NUCLEOTIDE SEQUENCE</scope>
    <source>
        <strain evidence="2">PFS-102/07</strain>
        <tissue evidence="2">Leaf</tissue>
    </source>
</reference>
<organism evidence="2">
    <name type="scientific">Brassica cretica</name>
    <name type="common">Mustard</name>
    <dbReference type="NCBI Taxonomy" id="69181"/>
    <lineage>
        <taxon>Eukaryota</taxon>
        <taxon>Viridiplantae</taxon>
        <taxon>Streptophyta</taxon>
        <taxon>Embryophyta</taxon>
        <taxon>Tracheophyta</taxon>
        <taxon>Spermatophyta</taxon>
        <taxon>Magnoliopsida</taxon>
        <taxon>eudicotyledons</taxon>
        <taxon>Gunneridae</taxon>
        <taxon>Pentapetalae</taxon>
        <taxon>rosids</taxon>
        <taxon>malvids</taxon>
        <taxon>Brassicales</taxon>
        <taxon>Brassicaceae</taxon>
        <taxon>Brassiceae</taxon>
        <taxon>Brassica</taxon>
    </lineage>
</organism>
<protein>
    <submittedName>
        <fullName evidence="2">Uncharacterized protein</fullName>
    </submittedName>
</protein>
<sequence length="250" mass="27831">MAGKKSTGGIDGRFSLLEVETKWPVHSAKCGENHLVGNSGGGSKGNGEMETSSQKLDDVRRAFNNIKSRGEARLVVILWSLESMRSHKMSNIIIADEFSEMFGAVERPQAWPSFLCYAGQIELSMVGIVGCKLQVANRETNKGTTFIAQSVTRQGLRAMQDSDEWFEAQSVEKIISLETHVVAQKVTVRWKPPPKDWMMCNGRLFARCCPVWILILRTSMISGISGKKKQGRLDISISKRTKPLIHVHVL</sequence>